<evidence type="ECO:0000313" key="2">
    <source>
        <dbReference type="EMBL" id="CAA9261048.1"/>
    </source>
</evidence>
<dbReference type="InterPro" id="IPR026444">
    <property type="entry name" value="Secre_tail"/>
</dbReference>
<dbReference type="EMBL" id="CADCTQ010000222">
    <property type="protein sequence ID" value="CAA9261048.1"/>
    <property type="molecule type" value="Genomic_DNA"/>
</dbReference>
<dbReference type="AlphaFoldDB" id="A0A6J4IUI1"/>
<feature type="chain" id="PRO_5026998390" evidence="1">
    <location>
        <begin position="18"/>
        <end position="105"/>
    </location>
</feature>
<gene>
    <name evidence="2" type="ORF">AVDCRST_MAG56-2534</name>
</gene>
<sequence length="105" mass="11755">MNALFAALLTFASFSPAAENPANTPLAVGMYRLEDQNAVRVFVTNNNEDKVTVRIKDAHGNVVYTDVVKNYEKFGRKYVLSSLRKGQYTIEISNRNSVVTQQVIL</sequence>
<dbReference type="Gene3D" id="2.60.40.3080">
    <property type="match status" value="1"/>
</dbReference>
<proteinExistence type="predicted"/>
<accession>A0A6J4IUI1</accession>
<keyword evidence="1" id="KW-0732">Signal</keyword>
<organism evidence="2">
    <name type="scientific">uncultured Cytophagales bacterium</name>
    <dbReference type="NCBI Taxonomy" id="158755"/>
    <lineage>
        <taxon>Bacteria</taxon>
        <taxon>Pseudomonadati</taxon>
        <taxon>Bacteroidota</taxon>
        <taxon>Sphingobacteriia</taxon>
        <taxon>Sphingobacteriales</taxon>
        <taxon>environmental samples</taxon>
    </lineage>
</organism>
<feature type="signal peptide" evidence="1">
    <location>
        <begin position="1"/>
        <end position="17"/>
    </location>
</feature>
<evidence type="ECO:0000256" key="1">
    <source>
        <dbReference type="SAM" id="SignalP"/>
    </source>
</evidence>
<dbReference type="InterPro" id="IPR021638">
    <property type="entry name" value="DUF3244"/>
</dbReference>
<name>A0A6J4IUI1_9SPHI</name>
<dbReference type="NCBIfam" id="TIGR04183">
    <property type="entry name" value="Por_Secre_tail"/>
    <property type="match status" value="1"/>
</dbReference>
<protein>
    <submittedName>
        <fullName evidence="2">Uncharacterized protein</fullName>
    </submittedName>
</protein>
<dbReference type="Pfam" id="PF11589">
    <property type="entry name" value="DUF3244"/>
    <property type="match status" value="1"/>
</dbReference>
<reference evidence="2" key="1">
    <citation type="submission" date="2020-02" db="EMBL/GenBank/DDBJ databases">
        <authorList>
            <person name="Meier V. D."/>
        </authorList>
    </citation>
    <scope>NUCLEOTIDE SEQUENCE</scope>
    <source>
        <strain evidence="2">AVDCRST_MAG56</strain>
    </source>
</reference>